<feature type="region of interest" description="Disordered" evidence="1">
    <location>
        <begin position="34"/>
        <end position="70"/>
    </location>
</feature>
<evidence type="ECO:0000313" key="3">
    <source>
        <dbReference type="Proteomes" id="UP001367508"/>
    </source>
</evidence>
<comment type="caution">
    <text evidence="2">The sequence shown here is derived from an EMBL/GenBank/DDBJ whole genome shotgun (WGS) entry which is preliminary data.</text>
</comment>
<name>A0AAN9MAW2_CANGL</name>
<reference evidence="2 3" key="1">
    <citation type="submission" date="2024-01" db="EMBL/GenBank/DDBJ databases">
        <title>The genomes of 5 underutilized Papilionoideae crops provide insights into root nodulation and disease resistanc.</title>
        <authorList>
            <person name="Jiang F."/>
        </authorList>
    </citation>
    <scope>NUCLEOTIDE SEQUENCE [LARGE SCALE GENOMIC DNA]</scope>
    <source>
        <strain evidence="2">LVBAO_FW01</strain>
        <tissue evidence="2">Leaves</tissue>
    </source>
</reference>
<evidence type="ECO:0000313" key="2">
    <source>
        <dbReference type="EMBL" id="KAK7350681.1"/>
    </source>
</evidence>
<sequence>MEYKIRNGKEKSTAKIKSSLKDLKNSLAYRILKEEPTPPLPSPKRNLTSNEKEGQLLKAGVGVGYEHEET</sequence>
<protein>
    <submittedName>
        <fullName evidence="2">Uncharacterized protein</fullName>
    </submittedName>
</protein>
<dbReference type="Proteomes" id="UP001367508">
    <property type="component" value="Unassembled WGS sequence"/>
</dbReference>
<dbReference type="EMBL" id="JAYMYQ010000002">
    <property type="protein sequence ID" value="KAK7350681.1"/>
    <property type="molecule type" value="Genomic_DNA"/>
</dbReference>
<organism evidence="2 3">
    <name type="scientific">Canavalia gladiata</name>
    <name type="common">Sword bean</name>
    <name type="synonym">Dolichos gladiatus</name>
    <dbReference type="NCBI Taxonomy" id="3824"/>
    <lineage>
        <taxon>Eukaryota</taxon>
        <taxon>Viridiplantae</taxon>
        <taxon>Streptophyta</taxon>
        <taxon>Embryophyta</taxon>
        <taxon>Tracheophyta</taxon>
        <taxon>Spermatophyta</taxon>
        <taxon>Magnoliopsida</taxon>
        <taxon>eudicotyledons</taxon>
        <taxon>Gunneridae</taxon>
        <taxon>Pentapetalae</taxon>
        <taxon>rosids</taxon>
        <taxon>fabids</taxon>
        <taxon>Fabales</taxon>
        <taxon>Fabaceae</taxon>
        <taxon>Papilionoideae</taxon>
        <taxon>50 kb inversion clade</taxon>
        <taxon>NPAAA clade</taxon>
        <taxon>indigoferoid/millettioid clade</taxon>
        <taxon>Phaseoleae</taxon>
        <taxon>Canavalia</taxon>
    </lineage>
</organism>
<keyword evidence="3" id="KW-1185">Reference proteome</keyword>
<proteinExistence type="predicted"/>
<gene>
    <name evidence="2" type="ORF">VNO77_09552</name>
</gene>
<accession>A0AAN9MAW2</accession>
<dbReference type="AlphaFoldDB" id="A0AAN9MAW2"/>
<evidence type="ECO:0000256" key="1">
    <source>
        <dbReference type="SAM" id="MobiDB-lite"/>
    </source>
</evidence>